<dbReference type="STRING" id="551115.Aazo_2468"/>
<reference evidence="2 3" key="1">
    <citation type="journal article" date="2010" name="PLoS ONE">
        <title>Genome erosion in a nitrogen-fixing vertically transmitted endosymbiotic multicellular cyanobacterium.</title>
        <authorList>
            <person name="Ran L."/>
            <person name="Larsson J."/>
            <person name="Vigil-Stenman T."/>
            <person name="Nylander J.A."/>
            <person name="Ininbergs K."/>
            <person name="Zheng W.W."/>
            <person name="Lapidus A."/>
            <person name="Lowry S."/>
            <person name="Haselkorn R."/>
            <person name="Bergman B."/>
        </authorList>
    </citation>
    <scope>NUCLEOTIDE SEQUENCE [LARGE SCALE GENOMIC DNA]</scope>
    <source>
        <strain evidence="2 3">0708</strain>
    </source>
</reference>
<dbReference type="Pfam" id="PF00156">
    <property type="entry name" value="Pribosyltran"/>
    <property type="match status" value="1"/>
</dbReference>
<dbReference type="KEGG" id="naz:Aazo_2468"/>
<keyword evidence="2" id="KW-0808">Transferase</keyword>
<dbReference type="CDD" id="cd06223">
    <property type="entry name" value="PRTases_typeI"/>
    <property type="match status" value="1"/>
</dbReference>
<dbReference type="AlphaFoldDB" id="D7DY52"/>
<dbReference type="HOGENOM" id="CLU_083583_0_0_3"/>
<dbReference type="EMBL" id="CP002059">
    <property type="protein sequence ID" value="ADI64380.1"/>
    <property type="molecule type" value="Genomic_DNA"/>
</dbReference>
<dbReference type="OrthoDB" id="9810066at2"/>
<name>D7DY52_NOSA0</name>
<sequence>MVSRFRNRTEAGQILAQHLTAYTNRENLLVLALPRGGVPVAFEVATALNAPLDVCIVRKLGVPGHKELAMGAIASGGIEVLNNDVINTLAINKEIIQGVAAEELQELQRRDRTYRGDAPPINVKNKTIILIDDGIATGSTIGAAIALLKQQQPASIVVAVPVAPRSTYKELHSEVDEIVCLQTPELMSAIGVWYEDFSQTTDEEVRELLGHFRF</sequence>
<organism evidence="2 3">
    <name type="scientific">Nostoc azollae (strain 0708)</name>
    <name type="common">Anabaena azollae (strain 0708)</name>
    <dbReference type="NCBI Taxonomy" id="551115"/>
    <lineage>
        <taxon>Bacteria</taxon>
        <taxon>Bacillati</taxon>
        <taxon>Cyanobacteriota</taxon>
        <taxon>Cyanophyceae</taxon>
        <taxon>Nostocales</taxon>
        <taxon>Nostocaceae</taxon>
        <taxon>Trichormus</taxon>
    </lineage>
</organism>
<dbReference type="InterPro" id="IPR000836">
    <property type="entry name" value="PRTase_dom"/>
</dbReference>
<evidence type="ECO:0000259" key="1">
    <source>
        <dbReference type="Pfam" id="PF00156"/>
    </source>
</evidence>
<dbReference type="eggNOG" id="COG1926">
    <property type="taxonomic scope" value="Bacteria"/>
</dbReference>
<dbReference type="Gene3D" id="3.30.1310.20">
    <property type="entry name" value="PRTase-like"/>
    <property type="match status" value="1"/>
</dbReference>
<proteinExistence type="predicted"/>
<accession>D7DY52</accession>
<gene>
    <name evidence="2" type="ordered locus">Aazo_2468</name>
</gene>
<keyword evidence="3" id="KW-1185">Reference proteome</keyword>
<dbReference type="GO" id="GO:0016757">
    <property type="term" value="F:glycosyltransferase activity"/>
    <property type="evidence" value="ECO:0007669"/>
    <property type="project" value="UniProtKB-KW"/>
</dbReference>
<protein>
    <submittedName>
        <fullName evidence="2">Phosphoribosyltransferase</fullName>
    </submittedName>
</protein>
<dbReference type="Proteomes" id="UP000001511">
    <property type="component" value="Chromosome"/>
</dbReference>
<feature type="domain" description="Phosphoribosyltransferase" evidence="1">
    <location>
        <begin position="13"/>
        <end position="182"/>
    </location>
</feature>
<dbReference type="RefSeq" id="WP_013191397.1">
    <property type="nucleotide sequence ID" value="NC_014248.1"/>
</dbReference>
<evidence type="ECO:0000313" key="2">
    <source>
        <dbReference type="EMBL" id="ADI64380.1"/>
    </source>
</evidence>
<keyword evidence="2" id="KW-0328">Glycosyltransferase</keyword>
<dbReference type="SUPFAM" id="SSF53271">
    <property type="entry name" value="PRTase-like"/>
    <property type="match status" value="1"/>
</dbReference>
<evidence type="ECO:0000313" key="3">
    <source>
        <dbReference type="Proteomes" id="UP000001511"/>
    </source>
</evidence>
<dbReference type="Gene3D" id="3.40.50.2020">
    <property type="match status" value="1"/>
</dbReference>
<dbReference type="InterPro" id="IPR029057">
    <property type="entry name" value="PRTase-like"/>
</dbReference>